<dbReference type="EMBL" id="CP042476">
    <property type="protein sequence ID" value="QED37747.1"/>
    <property type="molecule type" value="Genomic_DNA"/>
</dbReference>
<evidence type="ECO:0000259" key="2">
    <source>
        <dbReference type="Pfam" id="PF00534"/>
    </source>
</evidence>
<feature type="domain" description="Glycosyl transferase family 1" evidence="2">
    <location>
        <begin position="184"/>
        <end position="355"/>
    </location>
</feature>
<gene>
    <name evidence="4" type="ORF">FK178_08430</name>
</gene>
<organism evidence="4 5">
    <name type="scientific">Antarcticibacterium arcticum</name>
    <dbReference type="NCBI Taxonomy" id="2585771"/>
    <lineage>
        <taxon>Bacteria</taxon>
        <taxon>Pseudomonadati</taxon>
        <taxon>Bacteroidota</taxon>
        <taxon>Flavobacteriia</taxon>
        <taxon>Flavobacteriales</taxon>
        <taxon>Flavobacteriaceae</taxon>
        <taxon>Antarcticibacterium</taxon>
    </lineage>
</organism>
<protein>
    <submittedName>
        <fullName evidence="4">Glycosyltransferase family 4 protein</fullName>
    </submittedName>
</protein>
<dbReference type="CDD" id="cd03801">
    <property type="entry name" value="GT4_PimA-like"/>
    <property type="match status" value="1"/>
</dbReference>
<name>A0A5B8YLR5_9FLAO</name>
<dbReference type="AlphaFoldDB" id="A0A5B8YLR5"/>
<dbReference type="InterPro" id="IPR001296">
    <property type="entry name" value="Glyco_trans_1"/>
</dbReference>
<accession>A0A5B8YLR5</accession>
<proteinExistence type="predicted"/>
<keyword evidence="5" id="KW-1185">Reference proteome</keyword>
<dbReference type="Gene3D" id="3.40.50.2000">
    <property type="entry name" value="Glycogen Phosphorylase B"/>
    <property type="match status" value="2"/>
</dbReference>
<evidence type="ECO:0000256" key="1">
    <source>
        <dbReference type="ARBA" id="ARBA00022679"/>
    </source>
</evidence>
<keyword evidence="1 4" id="KW-0808">Transferase</keyword>
<dbReference type="Proteomes" id="UP000321954">
    <property type="component" value="Chromosome"/>
</dbReference>
<evidence type="ECO:0000259" key="3">
    <source>
        <dbReference type="Pfam" id="PF13439"/>
    </source>
</evidence>
<sequence>MHIAFLTPEFPHLKSTPSGGLGTSIKNLAISLVEKNIKVSIFIYGQEQDLKLEENGISFHFIKQKKYKFLGWYSYRKFLQQYLSKEIKEKNIDLIEAPDWTGITAFINLNCPVIIRMHGSDAYFCHLEGRKQKWKNHFFEKQAIKRANALVSVSNFTAVQTKKIFKLHKPITVIPNSLDLSLFPPSNKVSDKNRLLYFGTIIRKKGVLELAGIFNQVIIKKPEAQLFLIGKDVVDILKKQSTLELFKAKLIPEARKQIKYFREVSYLEIKEHLAETTVVVLPSFAEALPMTWLEAMAMEKAMVTSNIGWANELMIDGETGYTENPKDHKAYARKICVFLNDAKLARQMGKKARQQVFSKFSTKKVVHQNIRFYEMVILGI</sequence>
<reference evidence="4 5" key="1">
    <citation type="submission" date="2019-08" db="EMBL/GenBank/DDBJ databases">
        <title>Antarcticibacterium arcticum sp. nov., a bacterium isolated from marine sediment of the Canadian Beaufort Sea.</title>
        <authorList>
            <person name="Lee Y.M."/>
            <person name="Baek K."/>
            <person name="Lee D.-H."/>
            <person name="Shin S.C."/>
            <person name="Jin Y.K."/>
            <person name="Park Y."/>
        </authorList>
    </citation>
    <scope>NUCLEOTIDE SEQUENCE [LARGE SCALE GENOMIC DNA]</scope>
    <source>
        <strain evidence="4 5">PAMC 28998</strain>
    </source>
</reference>
<dbReference type="GO" id="GO:0016757">
    <property type="term" value="F:glycosyltransferase activity"/>
    <property type="evidence" value="ECO:0007669"/>
    <property type="project" value="InterPro"/>
</dbReference>
<evidence type="ECO:0000313" key="5">
    <source>
        <dbReference type="Proteomes" id="UP000321954"/>
    </source>
</evidence>
<dbReference type="KEGG" id="anp:FK178_08430"/>
<dbReference type="InterPro" id="IPR028098">
    <property type="entry name" value="Glyco_trans_4-like_N"/>
</dbReference>
<dbReference type="PANTHER" id="PTHR46401:SF2">
    <property type="entry name" value="GLYCOSYLTRANSFERASE WBBK-RELATED"/>
    <property type="match status" value="1"/>
</dbReference>
<dbReference type="GO" id="GO:0009103">
    <property type="term" value="P:lipopolysaccharide biosynthetic process"/>
    <property type="evidence" value="ECO:0007669"/>
    <property type="project" value="TreeGrafter"/>
</dbReference>
<dbReference type="OrthoDB" id="502646at2"/>
<dbReference type="RefSeq" id="WP_146833489.1">
    <property type="nucleotide sequence ID" value="NZ_CP042476.1"/>
</dbReference>
<evidence type="ECO:0000313" key="4">
    <source>
        <dbReference type="EMBL" id="QED37747.1"/>
    </source>
</evidence>
<dbReference type="Pfam" id="PF00534">
    <property type="entry name" value="Glycos_transf_1"/>
    <property type="match status" value="1"/>
</dbReference>
<dbReference type="PANTHER" id="PTHR46401">
    <property type="entry name" value="GLYCOSYLTRANSFERASE WBBK-RELATED"/>
    <property type="match status" value="1"/>
</dbReference>
<feature type="domain" description="Glycosyltransferase subfamily 4-like N-terminal" evidence="3">
    <location>
        <begin position="19"/>
        <end position="181"/>
    </location>
</feature>
<dbReference type="Pfam" id="PF13439">
    <property type="entry name" value="Glyco_transf_4"/>
    <property type="match status" value="1"/>
</dbReference>
<dbReference type="SUPFAM" id="SSF53756">
    <property type="entry name" value="UDP-Glycosyltransferase/glycogen phosphorylase"/>
    <property type="match status" value="1"/>
</dbReference>